<dbReference type="SUPFAM" id="SSF52540">
    <property type="entry name" value="P-loop containing nucleoside triphosphate hydrolases"/>
    <property type="match status" value="1"/>
</dbReference>
<dbReference type="Gene3D" id="3.40.50.300">
    <property type="entry name" value="P-loop containing nucleotide triphosphate hydrolases"/>
    <property type="match status" value="1"/>
</dbReference>
<dbReference type="PANTHER" id="PTHR42734">
    <property type="entry name" value="METAL TRANSPORT SYSTEM ATP-BINDING PROTEIN TM_0124-RELATED"/>
    <property type="match status" value="1"/>
</dbReference>
<evidence type="ECO:0000256" key="3">
    <source>
        <dbReference type="ARBA" id="ARBA00022741"/>
    </source>
</evidence>
<evidence type="ECO:0000313" key="7">
    <source>
        <dbReference type="Proteomes" id="UP000015502"/>
    </source>
</evidence>
<dbReference type="STRING" id="523849.OCC_09848"/>
<dbReference type="SMART" id="SM00382">
    <property type="entry name" value="AAA"/>
    <property type="match status" value="1"/>
</dbReference>
<dbReference type="RefSeq" id="WP_004067222.1">
    <property type="nucleotide sequence ID" value="NC_022084.1"/>
</dbReference>
<dbReference type="EMBL" id="CP006670">
    <property type="protein sequence ID" value="EHR79187.1"/>
    <property type="molecule type" value="Genomic_DNA"/>
</dbReference>
<evidence type="ECO:0000259" key="5">
    <source>
        <dbReference type="PROSITE" id="PS50893"/>
    </source>
</evidence>
<dbReference type="InterPro" id="IPR050153">
    <property type="entry name" value="Metal_Ion_Import_ABC"/>
</dbReference>
<dbReference type="GO" id="GO:0005524">
    <property type="term" value="F:ATP binding"/>
    <property type="evidence" value="ECO:0007669"/>
    <property type="project" value="UniProtKB-KW"/>
</dbReference>
<evidence type="ECO:0000256" key="1">
    <source>
        <dbReference type="ARBA" id="ARBA00005417"/>
    </source>
</evidence>
<dbReference type="Pfam" id="PF00005">
    <property type="entry name" value="ABC_tran"/>
    <property type="match status" value="1"/>
</dbReference>
<dbReference type="KEGG" id="tlt:OCC_09848"/>
<dbReference type="InterPro" id="IPR003593">
    <property type="entry name" value="AAA+_ATPase"/>
</dbReference>
<reference evidence="6 7" key="1">
    <citation type="journal article" date="2012" name="J. Bacteriol.">
        <title>Genome sequence of the model hyperthermophilic archaeon Thermococcus litoralis NS-C.</title>
        <authorList>
            <person name="Gardner A.F."/>
            <person name="Kumar S."/>
            <person name="Perler F.B."/>
        </authorList>
    </citation>
    <scope>NUCLEOTIDE SEQUENCE [LARGE SCALE GENOMIC DNA]</scope>
    <source>
        <strain evidence="7">ATCC 51850 / DSM 5473 / JCM 8560 / NS-C</strain>
    </source>
</reference>
<dbReference type="PROSITE" id="PS50893">
    <property type="entry name" value="ABC_TRANSPORTER_2"/>
    <property type="match status" value="1"/>
</dbReference>
<proteinExistence type="inferred from homology"/>
<keyword evidence="2" id="KW-0813">Transport</keyword>
<dbReference type="PaxDb" id="523849-OCC_09848"/>
<evidence type="ECO:0000313" key="6">
    <source>
        <dbReference type="EMBL" id="EHR79187.1"/>
    </source>
</evidence>
<dbReference type="Proteomes" id="UP000015502">
    <property type="component" value="Chromosome"/>
</dbReference>
<keyword evidence="7" id="KW-1185">Reference proteome</keyword>
<dbReference type="AlphaFoldDB" id="H3ZLD2"/>
<keyword evidence="4" id="KW-0067">ATP-binding</keyword>
<evidence type="ECO:0000256" key="2">
    <source>
        <dbReference type="ARBA" id="ARBA00022448"/>
    </source>
</evidence>
<dbReference type="CDD" id="cd03235">
    <property type="entry name" value="ABC_Metallic_Cations"/>
    <property type="match status" value="1"/>
</dbReference>
<dbReference type="InterPro" id="IPR003439">
    <property type="entry name" value="ABC_transporter-like_ATP-bd"/>
</dbReference>
<accession>H3ZLD2</accession>
<gene>
    <name evidence="6" type="ORF">OCC_09848</name>
</gene>
<name>H3ZLD2_THELN</name>
<dbReference type="HOGENOM" id="CLU_000604_1_11_2"/>
<evidence type="ECO:0000256" key="4">
    <source>
        <dbReference type="ARBA" id="ARBA00022840"/>
    </source>
</evidence>
<keyword evidence="3" id="KW-0547">Nucleotide-binding</keyword>
<dbReference type="GO" id="GO:0016887">
    <property type="term" value="F:ATP hydrolysis activity"/>
    <property type="evidence" value="ECO:0007669"/>
    <property type="project" value="InterPro"/>
</dbReference>
<sequence>MILAENLTIYYDNYKAVEDITFKLDSGETLLLLGPNGAGKTSLLRTIAGLHKSYEGKLLVFGKPPVEVKDLISYVPQSHSLNERVPLKAIEVVAMGALYKKGLIHFNIPKSILKEAEEALDFVGLGEIKNKRFAELSGGQKQRVLLARALVSKPQLLLLDEPLSALDPSARVEVVSVLAKIKREMGLTMIITTHDPNPLTEIGDKIMLINKRLIAFGAPEEVLRDEIITKVYGPLSKAVRVGKRMYCFIGDVHLHGRGEV</sequence>
<dbReference type="OrthoDB" id="24644at2157"/>
<dbReference type="InterPro" id="IPR027417">
    <property type="entry name" value="P-loop_NTPase"/>
</dbReference>
<feature type="domain" description="ABC transporter" evidence="5">
    <location>
        <begin position="2"/>
        <end position="235"/>
    </location>
</feature>
<organism evidence="6 7">
    <name type="scientific">Thermococcus litoralis (strain ATCC 51850 / DSM 5473 / JCM 8560 / NS-C)</name>
    <dbReference type="NCBI Taxonomy" id="523849"/>
    <lineage>
        <taxon>Archaea</taxon>
        <taxon>Methanobacteriati</taxon>
        <taxon>Methanobacteriota</taxon>
        <taxon>Thermococci</taxon>
        <taxon>Thermococcales</taxon>
        <taxon>Thermococcaceae</taxon>
        <taxon>Thermococcus</taxon>
    </lineage>
</organism>
<comment type="similarity">
    <text evidence="1">Belongs to the ABC transporter superfamily.</text>
</comment>
<protein>
    <submittedName>
        <fullName evidence="6">ABC transporter</fullName>
    </submittedName>
</protein>
<dbReference type="InterPro" id="IPR017871">
    <property type="entry name" value="ABC_transporter-like_CS"/>
</dbReference>
<dbReference type="GeneID" id="16548829"/>
<dbReference type="PROSITE" id="PS00211">
    <property type="entry name" value="ABC_TRANSPORTER_1"/>
    <property type="match status" value="1"/>
</dbReference>
<dbReference type="PANTHER" id="PTHR42734:SF17">
    <property type="entry name" value="METAL TRANSPORT SYSTEM ATP-BINDING PROTEIN TM_0124-RELATED"/>
    <property type="match status" value="1"/>
</dbReference>